<keyword evidence="3" id="KW-1185">Reference proteome</keyword>
<dbReference type="Proteomes" id="UP000250235">
    <property type="component" value="Unassembled WGS sequence"/>
</dbReference>
<evidence type="ECO:0000313" key="2">
    <source>
        <dbReference type="EMBL" id="KZV25051.1"/>
    </source>
</evidence>
<dbReference type="EMBL" id="KV012146">
    <property type="protein sequence ID" value="KZV25051.1"/>
    <property type="molecule type" value="Genomic_DNA"/>
</dbReference>
<name>A0A2Z7AT09_9LAMI</name>
<sequence length="72" mass="8620">MFRSIMLCYALLRSVMLCYEICYPVYVYEYLLCLNGIPELLSVSPNTHPLLLHPDNNEERVEEDEQDMFWGW</sequence>
<evidence type="ECO:0000313" key="3">
    <source>
        <dbReference type="Proteomes" id="UP000250235"/>
    </source>
</evidence>
<proteinExistence type="predicted"/>
<dbReference type="AlphaFoldDB" id="A0A2Z7AT09"/>
<feature type="signal peptide" evidence="1">
    <location>
        <begin position="1"/>
        <end position="18"/>
    </location>
</feature>
<accession>A0A2Z7AT09</accession>
<evidence type="ECO:0000256" key="1">
    <source>
        <dbReference type="SAM" id="SignalP"/>
    </source>
</evidence>
<organism evidence="2 3">
    <name type="scientific">Dorcoceras hygrometricum</name>
    <dbReference type="NCBI Taxonomy" id="472368"/>
    <lineage>
        <taxon>Eukaryota</taxon>
        <taxon>Viridiplantae</taxon>
        <taxon>Streptophyta</taxon>
        <taxon>Embryophyta</taxon>
        <taxon>Tracheophyta</taxon>
        <taxon>Spermatophyta</taxon>
        <taxon>Magnoliopsida</taxon>
        <taxon>eudicotyledons</taxon>
        <taxon>Gunneridae</taxon>
        <taxon>Pentapetalae</taxon>
        <taxon>asterids</taxon>
        <taxon>lamiids</taxon>
        <taxon>Lamiales</taxon>
        <taxon>Gesneriaceae</taxon>
        <taxon>Didymocarpoideae</taxon>
        <taxon>Trichosporeae</taxon>
        <taxon>Loxocarpinae</taxon>
        <taxon>Dorcoceras</taxon>
    </lineage>
</organism>
<gene>
    <name evidence="2" type="ORF">F511_43802</name>
</gene>
<keyword evidence="1" id="KW-0732">Signal</keyword>
<reference evidence="2 3" key="1">
    <citation type="journal article" date="2015" name="Proc. Natl. Acad. Sci. U.S.A.">
        <title>The resurrection genome of Boea hygrometrica: A blueprint for survival of dehydration.</title>
        <authorList>
            <person name="Xiao L."/>
            <person name="Yang G."/>
            <person name="Zhang L."/>
            <person name="Yang X."/>
            <person name="Zhao S."/>
            <person name="Ji Z."/>
            <person name="Zhou Q."/>
            <person name="Hu M."/>
            <person name="Wang Y."/>
            <person name="Chen M."/>
            <person name="Xu Y."/>
            <person name="Jin H."/>
            <person name="Xiao X."/>
            <person name="Hu G."/>
            <person name="Bao F."/>
            <person name="Hu Y."/>
            <person name="Wan P."/>
            <person name="Li L."/>
            <person name="Deng X."/>
            <person name="Kuang T."/>
            <person name="Xiang C."/>
            <person name="Zhu J.K."/>
            <person name="Oliver M.J."/>
            <person name="He Y."/>
        </authorList>
    </citation>
    <scope>NUCLEOTIDE SEQUENCE [LARGE SCALE GENOMIC DNA]</scope>
    <source>
        <strain evidence="3">cv. XS01</strain>
    </source>
</reference>
<evidence type="ECO:0008006" key="4">
    <source>
        <dbReference type="Google" id="ProtNLM"/>
    </source>
</evidence>
<protein>
    <recommendedName>
        <fullName evidence="4">Secreted protein</fullName>
    </recommendedName>
</protein>
<feature type="chain" id="PRO_5016307013" description="Secreted protein" evidence="1">
    <location>
        <begin position="19"/>
        <end position="72"/>
    </location>
</feature>